<dbReference type="Proteomes" id="UP000462152">
    <property type="component" value="Unassembled WGS sequence"/>
</dbReference>
<dbReference type="RefSeq" id="WP_129315505.1">
    <property type="nucleotide sequence ID" value="NZ_NOIQ01000008.1"/>
</dbReference>
<evidence type="ECO:0000313" key="2">
    <source>
        <dbReference type="Proteomes" id="UP000462152"/>
    </source>
</evidence>
<organism evidence="1 2">
    <name type="scientific">Rothia koreensis</name>
    <dbReference type="NCBI Taxonomy" id="592378"/>
    <lineage>
        <taxon>Bacteria</taxon>
        <taxon>Bacillati</taxon>
        <taxon>Actinomycetota</taxon>
        <taxon>Actinomycetes</taxon>
        <taxon>Micrococcales</taxon>
        <taxon>Micrococcaceae</taxon>
        <taxon>Rothia</taxon>
    </lineage>
</organism>
<reference evidence="1 2" key="1">
    <citation type="submission" date="2019-12" db="EMBL/GenBank/DDBJ databases">
        <authorList>
            <person name="Li J."/>
            <person name="Shi Y."/>
            <person name="Xu G."/>
            <person name="Xiao D."/>
            <person name="Ran X."/>
        </authorList>
    </citation>
    <scope>NUCLEOTIDE SEQUENCE [LARGE SCALE GENOMIC DNA]</scope>
    <source>
        <strain evidence="1 2">JCM 15915</strain>
    </source>
</reference>
<accession>A0A7K1LHW0</accession>
<protein>
    <submittedName>
        <fullName evidence="1">Uncharacterized protein</fullName>
    </submittedName>
</protein>
<evidence type="ECO:0000313" key="1">
    <source>
        <dbReference type="EMBL" id="MUN54748.1"/>
    </source>
</evidence>
<dbReference type="AlphaFoldDB" id="A0A7K1LHW0"/>
<gene>
    <name evidence="1" type="ORF">GMA10_05915</name>
</gene>
<proteinExistence type="predicted"/>
<name>A0A7K1LHW0_9MICC</name>
<keyword evidence="2" id="KW-1185">Reference proteome</keyword>
<comment type="caution">
    <text evidence="1">The sequence shown here is derived from an EMBL/GenBank/DDBJ whole genome shotgun (WGS) entry which is preliminary data.</text>
</comment>
<dbReference type="EMBL" id="WOGT01000002">
    <property type="protein sequence ID" value="MUN54748.1"/>
    <property type="molecule type" value="Genomic_DNA"/>
</dbReference>
<sequence length="166" mass="18374">MDQNMPAVLVAYYMQRELKKYLDDHKGDLMRELNPGDSVSARYDLDGQELPLGKATRTEPRPAWKVTDCDALMEWAETNMPDLVVTQKALDKSGVDELLRTVKHQNAAITSEGEVIPGIEWDNTGGSYVRFTPAKDIAEKLALLNREGRLGGLTGEVLGIEPTAES</sequence>